<evidence type="ECO:0000256" key="5">
    <source>
        <dbReference type="ARBA" id="ARBA00023136"/>
    </source>
</evidence>
<feature type="transmembrane region" description="Helical" evidence="6">
    <location>
        <begin position="74"/>
        <end position="92"/>
    </location>
</feature>
<dbReference type="InterPro" id="IPR010432">
    <property type="entry name" value="RDD"/>
</dbReference>
<feature type="transmembrane region" description="Helical" evidence="6">
    <location>
        <begin position="124"/>
        <end position="142"/>
    </location>
</feature>
<dbReference type="InterPro" id="IPR051791">
    <property type="entry name" value="Pra-immunoreactive"/>
</dbReference>
<evidence type="ECO:0000259" key="7">
    <source>
        <dbReference type="Pfam" id="PF06271"/>
    </source>
</evidence>
<accession>A0A1W1EH88</accession>
<dbReference type="GO" id="GO:0005886">
    <property type="term" value="C:plasma membrane"/>
    <property type="evidence" value="ECO:0007669"/>
    <property type="project" value="UniProtKB-SubCell"/>
</dbReference>
<feature type="transmembrane region" description="Helical" evidence="6">
    <location>
        <begin position="42"/>
        <end position="62"/>
    </location>
</feature>
<dbReference type="Pfam" id="PF06271">
    <property type="entry name" value="RDD"/>
    <property type="match status" value="1"/>
</dbReference>
<reference evidence="8" key="1">
    <citation type="submission" date="2016-10" db="EMBL/GenBank/DDBJ databases">
        <authorList>
            <person name="de Groot N.N."/>
        </authorList>
    </citation>
    <scope>NUCLEOTIDE SEQUENCE</scope>
</reference>
<keyword evidence="5 6" id="KW-0472">Membrane</keyword>
<evidence type="ECO:0000256" key="6">
    <source>
        <dbReference type="SAM" id="Phobius"/>
    </source>
</evidence>
<dbReference type="EMBL" id="FRYL01000001">
    <property type="protein sequence ID" value="SHO80214.1"/>
    <property type="molecule type" value="Genomic_DNA"/>
</dbReference>
<gene>
    <name evidence="8" type="ORF">MNB_SV-15-1468</name>
</gene>
<feature type="domain" description="RDD" evidence="7">
    <location>
        <begin position="32"/>
        <end position="154"/>
    </location>
</feature>
<evidence type="ECO:0000256" key="1">
    <source>
        <dbReference type="ARBA" id="ARBA00004651"/>
    </source>
</evidence>
<proteinExistence type="predicted"/>
<dbReference type="PANTHER" id="PTHR36115:SF6">
    <property type="entry name" value="PROLINE-RICH ANTIGEN HOMOLOG"/>
    <property type="match status" value="1"/>
</dbReference>
<dbReference type="AlphaFoldDB" id="A0A1W1EH88"/>
<dbReference type="PANTHER" id="PTHR36115">
    <property type="entry name" value="PROLINE-RICH ANTIGEN HOMOLOG-RELATED"/>
    <property type="match status" value="1"/>
</dbReference>
<evidence type="ECO:0000256" key="3">
    <source>
        <dbReference type="ARBA" id="ARBA00022692"/>
    </source>
</evidence>
<evidence type="ECO:0000313" key="8">
    <source>
        <dbReference type="EMBL" id="SHO80214.1"/>
    </source>
</evidence>
<name>A0A1W1EH88_9ZZZZ</name>
<sequence>MAKQRFRDIKKGKIRDISKKEKKKIDSEYINYASIGDRFKAFLTDLFMLLMPILYFVVYIVMGSREDFHSNMMMGWLYIIIPNFIIVVIFFVKKAQTPGCKAYNIKLVSIDGKRASLGAIILRYYIELLVIVSVVLLFIPYFRKDKKTLQDIISATYFIKTDKG</sequence>
<organism evidence="8">
    <name type="scientific">hydrothermal vent metagenome</name>
    <dbReference type="NCBI Taxonomy" id="652676"/>
    <lineage>
        <taxon>unclassified sequences</taxon>
        <taxon>metagenomes</taxon>
        <taxon>ecological metagenomes</taxon>
    </lineage>
</organism>
<comment type="subcellular location">
    <subcellularLocation>
        <location evidence="1">Cell membrane</location>
        <topology evidence="1">Multi-pass membrane protein</topology>
    </subcellularLocation>
</comment>
<keyword evidence="4 6" id="KW-1133">Transmembrane helix</keyword>
<keyword evidence="3 6" id="KW-0812">Transmembrane</keyword>
<evidence type="ECO:0000256" key="2">
    <source>
        <dbReference type="ARBA" id="ARBA00022475"/>
    </source>
</evidence>
<protein>
    <submittedName>
        <fullName evidence="8">Putative integral membrane protein</fullName>
    </submittedName>
</protein>
<keyword evidence="2" id="KW-1003">Cell membrane</keyword>
<evidence type="ECO:0000256" key="4">
    <source>
        <dbReference type="ARBA" id="ARBA00022989"/>
    </source>
</evidence>